<dbReference type="InterPro" id="IPR013785">
    <property type="entry name" value="Aldolase_TIM"/>
</dbReference>
<dbReference type="InterPro" id="IPR000771">
    <property type="entry name" value="FBA_II"/>
</dbReference>
<dbReference type="Pfam" id="PF01116">
    <property type="entry name" value="F_bP_aldolase"/>
    <property type="match status" value="1"/>
</dbReference>
<keyword evidence="3" id="KW-1185">Reference proteome</keyword>
<dbReference type="PANTHER" id="PTHR30304:SF0">
    <property type="entry name" value="D-TAGATOSE-1,6-BISPHOSPHATE ALDOLASE SUBUNIT GATY-RELATED"/>
    <property type="match status" value="1"/>
</dbReference>
<dbReference type="Gene3D" id="3.20.20.70">
    <property type="entry name" value="Aldolase class I"/>
    <property type="match status" value="1"/>
</dbReference>
<evidence type="ECO:0000313" key="2">
    <source>
        <dbReference type="EMBL" id="GGF95115.1"/>
    </source>
</evidence>
<sequence>MRPNVDYTRQVVQWARATGASVEAELGHLGGGEAGTEQQQAEAFFTDVEQAGDFVSRTSCDALAVAIGTVHGVYRSEPRLDIKRLQDIYNKV</sequence>
<reference evidence="2" key="2">
    <citation type="submission" date="2020-09" db="EMBL/GenBank/DDBJ databases">
        <authorList>
            <person name="Sun Q."/>
            <person name="Zhou Y."/>
        </authorList>
    </citation>
    <scope>NUCLEOTIDE SEQUENCE</scope>
    <source>
        <strain evidence="2">CGMCC 1.16134</strain>
    </source>
</reference>
<comment type="caution">
    <text evidence="2">The sequence shown here is derived from an EMBL/GenBank/DDBJ whole genome shotgun (WGS) entry which is preliminary data.</text>
</comment>
<dbReference type="PROSITE" id="PS00806">
    <property type="entry name" value="ALDOLASE_CLASS_II_2"/>
    <property type="match status" value="1"/>
</dbReference>
<gene>
    <name evidence="2" type="ORF">GCM10010912_45060</name>
</gene>
<dbReference type="EMBL" id="BMKR01000022">
    <property type="protein sequence ID" value="GGF95115.1"/>
    <property type="molecule type" value="Genomic_DNA"/>
</dbReference>
<name>A0A917FQQ1_9BACL</name>
<dbReference type="GO" id="GO:0016832">
    <property type="term" value="F:aldehyde-lyase activity"/>
    <property type="evidence" value="ECO:0007669"/>
    <property type="project" value="InterPro"/>
</dbReference>
<accession>A0A917FQQ1</accession>
<protein>
    <recommendedName>
        <fullName evidence="4">Fructose-bisphosphate aldolase</fullName>
    </recommendedName>
</protein>
<dbReference type="SUPFAM" id="SSF51569">
    <property type="entry name" value="Aldolase"/>
    <property type="match status" value="1"/>
</dbReference>
<dbReference type="GO" id="GO:0005975">
    <property type="term" value="P:carbohydrate metabolic process"/>
    <property type="evidence" value="ECO:0007669"/>
    <property type="project" value="InterPro"/>
</dbReference>
<evidence type="ECO:0000256" key="1">
    <source>
        <dbReference type="ARBA" id="ARBA00001947"/>
    </source>
</evidence>
<dbReference type="PANTHER" id="PTHR30304">
    <property type="entry name" value="D-TAGATOSE-1,6-BISPHOSPHATE ALDOLASE"/>
    <property type="match status" value="1"/>
</dbReference>
<organism evidence="2 3">
    <name type="scientific">Paenibacillus albidus</name>
    <dbReference type="NCBI Taxonomy" id="2041023"/>
    <lineage>
        <taxon>Bacteria</taxon>
        <taxon>Bacillati</taxon>
        <taxon>Bacillota</taxon>
        <taxon>Bacilli</taxon>
        <taxon>Bacillales</taxon>
        <taxon>Paenibacillaceae</taxon>
        <taxon>Paenibacillus</taxon>
    </lineage>
</organism>
<dbReference type="InterPro" id="IPR050246">
    <property type="entry name" value="Class_II_FBP_aldolase"/>
</dbReference>
<dbReference type="GO" id="GO:0008270">
    <property type="term" value="F:zinc ion binding"/>
    <property type="evidence" value="ECO:0007669"/>
    <property type="project" value="InterPro"/>
</dbReference>
<evidence type="ECO:0008006" key="4">
    <source>
        <dbReference type="Google" id="ProtNLM"/>
    </source>
</evidence>
<proteinExistence type="predicted"/>
<comment type="cofactor">
    <cofactor evidence="1">
        <name>Zn(2+)</name>
        <dbReference type="ChEBI" id="CHEBI:29105"/>
    </cofactor>
</comment>
<dbReference type="AlphaFoldDB" id="A0A917FQQ1"/>
<reference evidence="2" key="1">
    <citation type="journal article" date="2014" name="Int. J. Syst. Evol. Microbiol.">
        <title>Complete genome sequence of Corynebacterium casei LMG S-19264T (=DSM 44701T), isolated from a smear-ripened cheese.</title>
        <authorList>
            <consortium name="US DOE Joint Genome Institute (JGI-PGF)"/>
            <person name="Walter F."/>
            <person name="Albersmeier A."/>
            <person name="Kalinowski J."/>
            <person name="Ruckert C."/>
        </authorList>
    </citation>
    <scope>NUCLEOTIDE SEQUENCE</scope>
    <source>
        <strain evidence="2">CGMCC 1.16134</strain>
    </source>
</reference>
<evidence type="ECO:0000313" key="3">
    <source>
        <dbReference type="Proteomes" id="UP000637643"/>
    </source>
</evidence>
<dbReference type="Proteomes" id="UP000637643">
    <property type="component" value="Unassembled WGS sequence"/>
</dbReference>